<keyword evidence="2" id="KW-0326">Glycosidase</keyword>
<proteinExistence type="predicted"/>
<dbReference type="Pfam" id="PF00128">
    <property type="entry name" value="Alpha-amylase"/>
    <property type="match status" value="3"/>
</dbReference>
<dbReference type="GO" id="GO:0005975">
    <property type="term" value="P:carbohydrate metabolic process"/>
    <property type="evidence" value="ECO:0007669"/>
    <property type="project" value="InterPro"/>
</dbReference>
<dbReference type="SUPFAM" id="SSF51445">
    <property type="entry name" value="(Trans)glycosidases"/>
    <property type="match status" value="1"/>
</dbReference>
<evidence type="ECO:0000256" key="2">
    <source>
        <dbReference type="ARBA" id="ARBA00023295"/>
    </source>
</evidence>
<keyword evidence="1 4" id="KW-0378">Hydrolase</keyword>
<comment type="caution">
    <text evidence="4">The sequence shown here is derived from an EMBL/GenBank/DDBJ whole genome shotgun (WGS) entry which is preliminary data.</text>
</comment>
<accession>A0A8J7UVI7</accession>
<evidence type="ECO:0000259" key="3">
    <source>
        <dbReference type="SMART" id="SM00642"/>
    </source>
</evidence>
<evidence type="ECO:0000313" key="5">
    <source>
        <dbReference type="Proteomes" id="UP000673975"/>
    </source>
</evidence>
<protein>
    <submittedName>
        <fullName evidence="4">Glycoside hydrolase family 13 protein</fullName>
    </submittedName>
</protein>
<organism evidence="4 5">
    <name type="scientific">Natronogracilivirga saccharolytica</name>
    <dbReference type="NCBI Taxonomy" id="2812953"/>
    <lineage>
        <taxon>Bacteria</taxon>
        <taxon>Pseudomonadati</taxon>
        <taxon>Balneolota</taxon>
        <taxon>Balneolia</taxon>
        <taxon>Balneolales</taxon>
        <taxon>Cyclonatronaceae</taxon>
        <taxon>Natronogracilivirga</taxon>
    </lineage>
</organism>
<feature type="domain" description="Glycosyl hydrolase family 13 catalytic" evidence="3">
    <location>
        <begin position="21"/>
        <end position="522"/>
    </location>
</feature>
<dbReference type="InterPro" id="IPR013780">
    <property type="entry name" value="Glyco_hydro_b"/>
</dbReference>
<dbReference type="Gene3D" id="3.20.20.80">
    <property type="entry name" value="Glycosidases"/>
    <property type="match status" value="1"/>
</dbReference>
<dbReference type="RefSeq" id="WP_210511486.1">
    <property type="nucleotide sequence ID" value="NZ_JAFIDN010000005.1"/>
</dbReference>
<reference evidence="4" key="1">
    <citation type="submission" date="2021-02" db="EMBL/GenBank/DDBJ databases">
        <title>Natronogracilivirga saccharolytica gen. nov. sp. nov. a new anaerobic, haloalkiliphilic carbohydrate-fermenting bacterium from soda lake and proposing of Cyclonatronumiaceae fam. nov. in the phylum Balneolaeota.</title>
        <authorList>
            <person name="Zhilina T.N."/>
            <person name="Sorokin D.Y."/>
            <person name="Zavarzina D.G."/>
            <person name="Toshchakov S.V."/>
            <person name="Kublanov I.V."/>
        </authorList>
    </citation>
    <scope>NUCLEOTIDE SEQUENCE</scope>
    <source>
        <strain evidence="4">Z-1702</strain>
    </source>
</reference>
<sequence>MAKRKLEIDVPGWARGIVWYQIMPERFRNGDPNNTPRAIDQKNAWPHDHKSPLERHPWGSDWYRLQPYEQENGKNLWLNLQRRRYGGDLQGIIDQLDYLQDLGIGALYLNPVFEAPSAHKYDGATYHHVDPNFGPDPDGDRAIIARETPHDPSTWEWTSADEQLLMLIEEVHRRGMYIVLDGVFNHMGLNSWVYQDVLVRQQDSPFRDWIAVESWADDDKGADWGADERRRGEPAHPFRSGFNVRTWEGFNELPELREDRRGIVEGPREYIFEITRRWMDPYGNGDTFSGIDGWRLDVAFCVKHPFWKAWRKHVRSINPDAYLVGEVIDTIDKTFPYVKGDEFDAVMNYNFQFACNEFFVWTQSPVTATEFGGKLEELLTGFPWPVPEVMQNLLGSHDTDRLASRIVNRDLGGGRRWWDYFNRSRAENGKFDTRKPDAQERTVQRLMALVQFTFPGAPMIYYGDEAGMWGANDPCCRKPMLWPDYKYEPEAVLPDGSPRKEYDTVEFDRDLHAFYRRLIHLRNDSEAIRYGDFSVLSADDENGVFAFRRRSGEKEAVVIVRNMELSGGKTARAVRSGRPSFGEDAVSVSVSAEHPEKYLKKLEVSAGETGISQHQSASGKLTLEMPPGSGVVLVKE</sequence>
<name>A0A8J7UVI7_9BACT</name>
<dbReference type="Proteomes" id="UP000673975">
    <property type="component" value="Unassembled WGS sequence"/>
</dbReference>
<dbReference type="AlphaFoldDB" id="A0A8J7UVI7"/>
<dbReference type="PANTHER" id="PTHR10357">
    <property type="entry name" value="ALPHA-AMYLASE FAMILY MEMBER"/>
    <property type="match status" value="1"/>
</dbReference>
<dbReference type="PANTHER" id="PTHR10357:SF210">
    <property type="entry name" value="MALTODEXTRIN GLUCOSIDASE"/>
    <property type="match status" value="1"/>
</dbReference>
<dbReference type="SMART" id="SM00642">
    <property type="entry name" value="Aamy"/>
    <property type="match status" value="1"/>
</dbReference>
<evidence type="ECO:0000256" key="1">
    <source>
        <dbReference type="ARBA" id="ARBA00022801"/>
    </source>
</evidence>
<dbReference type="EMBL" id="JAFIDN010000005">
    <property type="protein sequence ID" value="MBP3192586.1"/>
    <property type="molecule type" value="Genomic_DNA"/>
</dbReference>
<evidence type="ECO:0000313" key="4">
    <source>
        <dbReference type="EMBL" id="MBP3192586.1"/>
    </source>
</evidence>
<dbReference type="CDD" id="cd11338">
    <property type="entry name" value="AmyAc_CMD"/>
    <property type="match status" value="1"/>
</dbReference>
<dbReference type="GO" id="GO:0016798">
    <property type="term" value="F:hydrolase activity, acting on glycosyl bonds"/>
    <property type="evidence" value="ECO:0007669"/>
    <property type="project" value="UniProtKB-KW"/>
</dbReference>
<keyword evidence="5" id="KW-1185">Reference proteome</keyword>
<dbReference type="Gene3D" id="2.60.40.1180">
    <property type="entry name" value="Golgi alpha-mannosidase II"/>
    <property type="match status" value="1"/>
</dbReference>
<gene>
    <name evidence="4" type="ORF">NATSA_07915</name>
</gene>
<dbReference type="InterPro" id="IPR017853">
    <property type="entry name" value="GH"/>
</dbReference>
<dbReference type="InterPro" id="IPR006047">
    <property type="entry name" value="GH13_cat_dom"/>
</dbReference>